<feature type="signal peptide" evidence="1">
    <location>
        <begin position="1"/>
        <end position="20"/>
    </location>
</feature>
<dbReference type="GeneID" id="37041901"/>
<dbReference type="RefSeq" id="XP_025379714.1">
    <property type="nucleotide sequence ID" value="XM_025519985.1"/>
</dbReference>
<evidence type="ECO:0000256" key="1">
    <source>
        <dbReference type="SAM" id="SignalP"/>
    </source>
</evidence>
<sequence length="132" mass="15092">MKSFILLHLLFFACLGMVFFQSLLFVVEGKGNNADNLLVGIKMLRRIKTTEFQWWFLTIHGYPLINCQAKVAPPPDHEAFSCTFSDGNEFGIEVHHCGGRKSETTNIRVTDDDMYKAAYEVSMEHDLREEDG</sequence>
<proteinExistence type="predicted"/>
<dbReference type="InParanoid" id="A0A316YTY3"/>
<evidence type="ECO:0000313" key="2">
    <source>
        <dbReference type="EMBL" id="PWN92516.1"/>
    </source>
</evidence>
<dbReference type="Proteomes" id="UP000245768">
    <property type="component" value="Unassembled WGS sequence"/>
</dbReference>
<keyword evidence="1" id="KW-0732">Signal</keyword>
<keyword evidence="3" id="KW-1185">Reference proteome</keyword>
<dbReference type="EMBL" id="KZ819635">
    <property type="protein sequence ID" value="PWN92516.1"/>
    <property type="molecule type" value="Genomic_DNA"/>
</dbReference>
<gene>
    <name evidence="2" type="ORF">FA10DRAFT_259682</name>
</gene>
<dbReference type="AlphaFoldDB" id="A0A316YTY3"/>
<protein>
    <submittedName>
        <fullName evidence="2">Uncharacterized protein</fullName>
    </submittedName>
</protein>
<accession>A0A316YTY3</accession>
<reference evidence="2 3" key="1">
    <citation type="journal article" date="2018" name="Mol. Biol. Evol.">
        <title>Broad Genomic Sampling Reveals a Smut Pathogenic Ancestry of the Fungal Clade Ustilaginomycotina.</title>
        <authorList>
            <person name="Kijpornyongpan T."/>
            <person name="Mondo S.J."/>
            <person name="Barry K."/>
            <person name="Sandor L."/>
            <person name="Lee J."/>
            <person name="Lipzen A."/>
            <person name="Pangilinan J."/>
            <person name="LaButti K."/>
            <person name="Hainaut M."/>
            <person name="Henrissat B."/>
            <person name="Grigoriev I.V."/>
            <person name="Spatafora J.W."/>
            <person name="Aime M.C."/>
        </authorList>
    </citation>
    <scope>NUCLEOTIDE SEQUENCE [LARGE SCALE GENOMIC DNA]</scope>
    <source>
        <strain evidence="2 3">MCA 4198</strain>
    </source>
</reference>
<organism evidence="2 3">
    <name type="scientific">Acaromyces ingoldii</name>
    <dbReference type="NCBI Taxonomy" id="215250"/>
    <lineage>
        <taxon>Eukaryota</taxon>
        <taxon>Fungi</taxon>
        <taxon>Dikarya</taxon>
        <taxon>Basidiomycota</taxon>
        <taxon>Ustilaginomycotina</taxon>
        <taxon>Exobasidiomycetes</taxon>
        <taxon>Exobasidiales</taxon>
        <taxon>Cryptobasidiaceae</taxon>
        <taxon>Acaromyces</taxon>
    </lineage>
</organism>
<name>A0A316YTY3_9BASI</name>
<evidence type="ECO:0000313" key="3">
    <source>
        <dbReference type="Proteomes" id="UP000245768"/>
    </source>
</evidence>
<feature type="chain" id="PRO_5016306881" evidence="1">
    <location>
        <begin position="21"/>
        <end position="132"/>
    </location>
</feature>